<name>A0AAN4Z164_9BILA</name>
<dbReference type="Proteomes" id="UP001328107">
    <property type="component" value="Unassembled WGS sequence"/>
</dbReference>
<organism evidence="1 2">
    <name type="scientific">Pristionchus mayeri</name>
    <dbReference type="NCBI Taxonomy" id="1317129"/>
    <lineage>
        <taxon>Eukaryota</taxon>
        <taxon>Metazoa</taxon>
        <taxon>Ecdysozoa</taxon>
        <taxon>Nematoda</taxon>
        <taxon>Chromadorea</taxon>
        <taxon>Rhabditida</taxon>
        <taxon>Rhabditina</taxon>
        <taxon>Diplogasteromorpha</taxon>
        <taxon>Diplogasteroidea</taxon>
        <taxon>Neodiplogasteridae</taxon>
        <taxon>Pristionchus</taxon>
    </lineage>
</organism>
<reference evidence="2" key="1">
    <citation type="submission" date="2022-10" db="EMBL/GenBank/DDBJ databases">
        <title>Genome assembly of Pristionchus species.</title>
        <authorList>
            <person name="Yoshida K."/>
            <person name="Sommer R.J."/>
        </authorList>
    </citation>
    <scope>NUCLEOTIDE SEQUENCE [LARGE SCALE GENOMIC DNA]</scope>
    <source>
        <strain evidence="2">RS5460</strain>
    </source>
</reference>
<sequence length="102" mass="11197">MPKKTPVLSGLAHLHLASDNAHKAEFVQSHPGATDYVVRWRRYLKIPAVRRHLSSLSLNQCRALGKTMQLAFAPPRTRASLIGQILQAIESADAATRATIVC</sequence>
<evidence type="ECO:0000313" key="1">
    <source>
        <dbReference type="EMBL" id="GMR31921.1"/>
    </source>
</evidence>
<protein>
    <submittedName>
        <fullName evidence="1">Uncharacterized protein</fullName>
    </submittedName>
</protein>
<accession>A0AAN4Z164</accession>
<proteinExistence type="predicted"/>
<dbReference type="EMBL" id="BTRK01000001">
    <property type="protein sequence ID" value="GMR31921.1"/>
    <property type="molecule type" value="Genomic_DNA"/>
</dbReference>
<keyword evidence="2" id="KW-1185">Reference proteome</keyword>
<gene>
    <name evidence="1" type="ORF">PMAYCL1PPCAC_02116</name>
</gene>
<evidence type="ECO:0000313" key="2">
    <source>
        <dbReference type="Proteomes" id="UP001328107"/>
    </source>
</evidence>
<comment type="caution">
    <text evidence="1">The sequence shown here is derived from an EMBL/GenBank/DDBJ whole genome shotgun (WGS) entry which is preliminary data.</text>
</comment>
<dbReference type="AlphaFoldDB" id="A0AAN4Z164"/>